<feature type="compositionally biased region" description="Low complexity" evidence="1">
    <location>
        <begin position="194"/>
        <end position="204"/>
    </location>
</feature>
<dbReference type="HOGENOM" id="CLU_1024034_0_0_1"/>
<feature type="compositionally biased region" description="Basic and acidic residues" evidence="1">
    <location>
        <begin position="64"/>
        <end position="74"/>
    </location>
</feature>
<dbReference type="InParanoid" id="B4J1C6"/>
<dbReference type="Proteomes" id="UP000001070">
    <property type="component" value="Unassembled WGS sequence"/>
</dbReference>
<evidence type="ECO:0000313" key="2">
    <source>
        <dbReference type="EMBL" id="EDV95817.1"/>
    </source>
</evidence>
<dbReference type="EMBL" id="CH916366">
    <property type="protein sequence ID" value="EDV95817.1"/>
    <property type="molecule type" value="Genomic_DNA"/>
</dbReference>
<reference evidence="2 3" key="1">
    <citation type="journal article" date="2007" name="Nature">
        <title>Evolution of genes and genomes on the Drosophila phylogeny.</title>
        <authorList>
            <consortium name="Drosophila 12 Genomes Consortium"/>
            <person name="Clark A.G."/>
            <person name="Eisen M.B."/>
            <person name="Smith D.R."/>
            <person name="Bergman C.M."/>
            <person name="Oliver B."/>
            <person name="Markow T.A."/>
            <person name="Kaufman T.C."/>
            <person name="Kellis M."/>
            <person name="Gelbart W."/>
            <person name="Iyer V.N."/>
            <person name="Pollard D.A."/>
            <person name="Sackton T.B."/>
            <person name="Larracuente A.M."/>
            <person name="Singh N.D."/>
            <person name="Abad J.P."/>
            <person name="Abt D.N."/>
            <person name="Adryan B."/>
            <person name="Aguade M."/>
            <person name="Akashi H."/>
            <person name="Anderson W.W."/>
            <person name="Aquadro C.F."/>
            <person name="Ardell D.H."/>
            <person name="Arguello R."/>
            <person name="Artieri C.G."/>
            <person name="Barbash D.A."/>
            <person name="Barker D."/>
            <person name="Barsanti P."/>
            <person name="Batterham P."/>
            <person name="Batzoglou S."/>
            <person name="Begun D."/>
            <person name="Bhutkar A."/>
            <person name="Blanco E."/>
            <person name="Bosak S.A."/>
            <person name="Bradley R.K."/>
            <person name="Brand A.D."/>
            <person name="Brent M.R."/>
            <person name="Brooks A.N."/>
            <person name="Brown R.H."/>
            <person name="Butlin R.K."/>
            <person name="Caggese C."/>
            <person name="Calvi B.R."/>
            <person name="Bernardo de Carvalho A."/>
            <person name="Caspi A."/>
            <person name="Castrezana S."/>
            <person name="Celniker S.E."/>
            <person name="Chang J.L."/>
            <person name="Chapple C."/>
            <person name="Chatterji S."/>
            <person name="Chinwalla A."/>
            <person name="Civetta A."/>
            <person name="Clifton S.W."/>
            <person name="Comeron J.M."/>
            <person name="Costello J.C."/>
            <person name="Coyne J.A."/>
            <person name="Daub J."/>
            <person name="David R.G."/>
            <person name="Delcher A.L."/>
            <person name="Delehaunty K."/>
            <person name="Do C.B."/>
            <person name="Ebling H."/>
            <person name="Edwards K."/>
            <person name="Eickbush T."/>
            <person name="Evans J.D."/>
            <person name="Filipski A."/>
            <person name="Findeiss S."/>
            <person name="Freyhult E."/>
            <person name="Fulton L."/>
            <person name="Fulton R."/>
            <person name="Garcia A.C."/>
            <person name="Gardiner A."/>
            <person name="Garfield D.A."/>
            <person name="Garvin B.E."/>
            <person name="Gibson G."/>
            <person name="Gilbert D."/>
            <person name="Gnerre S."/>
            <person name="Godfrey J."/>
            <person name="Good R."/>
            <person name="Gotea V."/>
            <person name="Gravely B."/>
            <person name="Greenberg A.J."/>
            <person name="Griffiths-Jones S."/>
            <person name="Gross S."/>
            <person name="Guigo R."/>
            <person name="Gustafson E.A."/>
            <person name="Haerty W."/>
            <person name="Hahn M.W."/>
            <person name="Halligan D.L."/>
            <person name="Halpern A.L."/>
            <person name="Halter G.M."/>
            <person name="Han M.V."/>
            <person name="Heger A."/>
            <person name="Hillier L."/>
            <person name="Hinrichs A.S."/>
            <person name="Holmes I."/>
            <person name="Hoskins R.A."/>
            <person name="Hubisz M.J."/>
            <person name="Hultmark D."/>
            <person name="Huntley M.A."/>
            <person name="Jaffe D.B."/>
            <person name="Jagadeeshan S."/>
            <person name="Jeck W.R."/>
            <person name="Johnson J."/>
            <person name="Jones C.D."/>
            <person name="Jordan W.C."/>
            <person name="Karpen G.H."/>
            <person name="Kataoka E."/>
            <person name="Keightley P.D."/>
            <person name="Kheradpour P."/>
            <person name="Kirkness E.F."/>
            <person name="Koerich L.B."/>
            <person name="Kristiansen K."/>
            <person name="Kudrna D."/>
            <person name="Kulathinal R.J."/>
            <person name="Kumar S."/>
            <person name="Kwok R."/>
            <person name="Lander E."/>
            <person name="Langley C.H."/>
            <person name="Lapoint R."/>
            <person name="Lazzaro B.P."/>
            <person name="Lee S.J."/>
            <person name="Levesque L."/>
            <person name="Li R."/>
            <person name="Lin C.F."/>
            <person name="Lin M.F."/>
            <person name="Lindblad-Toh K."/>
            <person name="Llopart A."/>
            <person name="Long M."/>
            <person name="Low L."/>
            <person name="Lozovsky E."/>
            <person name="Lu J."/>
            <person name="Luo M."/>
            <person name="Machado C.A."/>
            <person name="Makalowski W."/>
            <person name="Marzo M."/>
            <person name="Matsuda M."/>
            <person name="Matzkin L."/>
            <person name="McAllister B."/>
            <person name="McBride C.S."/>
            <person name="McKernan B."/>
            <person name="McKernan K."/>
            <person name="Mendez-Lago M."/>
            <person name="Minx P."/>
            <person name="Mollenhauer M.U."/>
            <person name="Montooth K."/>
            <person name="Mount S.M."/>
            <person name="Mu X."/>
            <person name="Myers E."/>
            <person name="Negre B."/>
            <person name="Newfeld S."/>
            <person name="Nielsen R."/>
            <person name="Noor M.A."/>
            <person name="O'Grady P."/>
            <person name="Pachter L."/>
            <person name="Papaceit M."/>
            <person name="Parisi M.J."/>
            <person name="Parisi M."/>
            <person name="Parts L."/>
            <person name="Pedersen J.S."/>
            <person name="Pesole G."/>
            <person name="Phillippy A.M."/>
            <person name="Ponting C.P."/>
            <person name="Pop M."/>
            <person name="Porcelli D."/>
            <person name="Powell J.R."/>
            <person name="Prohaska S."/>
            <person name="Pruitt K."/>
            <person name="Puig M."/>
            <person name="Quesneville H."/>
            <person name="Ram K.R."/>
            <person name="Rand D."/>
            <person name="Rasmussen M.D."/>
            <person name="Reed L.K."/>
            <person name="Reenan R."/>
            <person name="Reily A."/>
            <person name="Remington K.A."/>
            <person name="Rieger T.T."/>
            <person name="Ritchie M.G."/>
            <person name="Robin C."/>
            <person name="Rogers Y.H."/>
            <person name="Rohde C."/>
            <person name="Rozas J."/>
            <person name="Rubenfield M.J."/>
            <person name="Ruiz A."/>
            <person name="Russo S."/>
            <person name="Salzberg S.L."/>
            <person name="Sanchez-Gracia A."/>
            <person name="Saranga D.J."/>
            <person name="Sato H."/>
            <person name="Schaeffer S.W."/>
            <person name="Schatz M.C."/>
            <person name="Schlenke T."/>
            <person name="Schwartz R."/>
            <person name="Segarra C."/>
            <person name="Singh R.S."/>
            <person name="Sirot L."/>
            <person name="Sirota M."/>
            <person name="Sisneros N.B."/>
            <person name="Smith C.D."/>
            <person name="Smith T.F."/>
            <person name="Spieth J."/>
            <person name="Stage D.E."/>
            <person name="Stark A."/>
            <person name="Stephan W."/>
            <person name="Strausberg R.L."/>
            <person name="Strempel S."/>
            <person name="Sturgill D."/>
            <person name="Sutton G."/>
            <person name="Sutton G.G."/>
            <person name="Tao W."/>
            <person name="Teichmann S."/>
            <person name="Tobari Y.N."/>
            <person name="Tomimura Y."/>
            <person name="Tsolas J.M."/>
            <person name="Valente V.L."/>
            <person name="Venter E."/>
            <person name="Venter J.C."/>
            <person name="Vicario S."/>
            <person name="Vieira F.G."/>
            <person name="Vilella A.J."/>
            <person name="Villasante A."/>
            <person name="Walenz B."/>
            <person name="Wang J."/>
            <person name="Wasserman M."/>
            <person name="Watts T."/>
            <person name="Wilson D."/>
            <person name="Wilson R.K."/>
            <person name="Wing R.A."/>
            <person name="Wolfner M.F."/>
            <person name="Wong A."/>
            <person name="Wong G.K."/>
            <person name="Wu C.I."/>
            <person name="Wu G."/>
            <person name="Yamamoto D."/>
            <person name="Yang H.P."/>
            <person name="Yang S.P."/>
            <person name="Yorke J.A."/>
            <person name="Yoshida K."/>
            <person name="Zdobnov E."/>
            <person name="Zhang P."/>
            <person name="Zhang Y."/>
            <person name="Zimin A.V."/>
            <person name="Baldwin J."/>
            <person name="Abdouelleil A."/>
            <person name="Abdulkadir J."/>
            <person name="Abebe A."/>
            <person name="Abera B."/>
            <person name="Abreu J."/>
            <person name="Acer S.C."/>
            <person name="Aftuck L."/>
            <person name="Alexander A."/>
            <person name="An P."/>
            <person name="Anderson E."/>
            <person name="Anderson S."/>
            <person name="Arachi H."/>
            <person name="Azer M."/>
            <person name="Bachantsang P."/>
            <person name="Barry A."/>
            <person name="Bayul T."/>
            <person name="Berlin A."/>
            <person name="Bessette D."/>
            <person name="Bloom T."/>
            <person name="Blye J."/>
            <person name="Boguslavskiy L."/>
            <person name="Bonnet C."/>
            <person name="Boukhgalter B."/>
            <person name="Bourzgui I."/>
            <person name="Brown A."/>
            <person name="Cahill P."/>
            <person name="Channer S."/>
            <person name="Cheshatsang Y."/>
            <person name="Chuda L."/>
            <person name="Citroen M."/>
            <person name="Collymore A."/>
            <person name="Cooke P."/>
            <person name="Costello M."/>
            <person name="D'Aco K."/>
            <person name="Daza R."/>
            <person name="De Haan G."/>
            <person name="DeGray S."/>
            <person name="DeMaso C."/>
            <person name="Dhargay N."/>
            <person name="Dooley K."/>
            <person name="Dooley E."/>
            <person name="Doricent M."/>
            <person name="Dorje P."/>
            <person name="Dorjee K."/>
            <person name="Dupes A."/>
            <person name="Elong R."/>
            <person name="Falk J."/>
            <person name="Farina A."/>
            <person name="Faro S."/>
            <person name="Ferguson D."/>
            <person name="Fisher S."/>
            <person name="Foley C.D."/>
            <person name="Franke A."/>
            <person name="Friedrich D."/>
            <person name="Gadbois L."/>
            <person name="Gearin G."/>
            <person name="Gearin C.R."/>
            <person name="Giannoukos G."/>
            <person name="Goode T."/>
            <person name="Graham J."/>
            <person name="Grandbois E."/>
            <person name="Grewal S."/>
            <person name="Gyaltsen K."/>
            <person name="Hafez N."/>
            <person name="Hagos B."/>
            <person name="Hall J."/>
            <person name="Henson C."/>
            <person name="Hollinger A."/>
            <person name="Honan T."/>
            <person name="Huard M.D."/>
            <person name="Hughes L."/>
            <person name="Hurhula B."/>
            <person name="Husby M.E."/>
            <person name="Kamat A."/>
            <person name="Kanga B."/>
            <person name="Kashin S."/>
            <person name="Khazanovich D."/>
            <person name="Kisner P."/>
            <person name="Lance K."/>
            <person name="Lara M."/>
            <person name="Lee W."/>
            <person name="Lennon N."/>
            <person name="Letendre F."/>
            <person name="LeVine R."/>
            <person name="Lipovsky A."/>
            <person name="Liu X."/>
            <person name="Liu J."/>
            <person name="Liu S."/>
            <person name="Lokyitsang T."/>
            <person name="Lokyitsang Y."/>
            <person name="Lubonja R."/>
            <person name="Lui A."/>
            <person name="MacDonald P."/>
            <person name="Magnisalis V."/>
            <person name="Maru K."/>
            <person name="Matthews C."/>
            <person name="McCusker W."/>
            <person name="McDonough S."/>
            <person name="Mehta T."/>
            <person name="Meldrim J."/>
            <person name="Meneus L."/>
            <person name="Mihai O."/>
            <person name="Mihalev A."/>
            <person name="Mihova T."/>
            <person name="Mittelman R."/>
            <person name="Mlenga V."/>
            <person name="Montmayeur A."/>
            <person name="Mulrain L."/>
            <person name="Navidi A."/>
            <person name="Naylor J."/>
            <person name="Negash T."/>
            <person name="Nguyen T."/>
            <person name="Nguyen N."/>
            <person name="Nicol R."/>
            <person name="Norbu C."/>
            <person name="Norbu N."/>
            <person name="Novod N."/>
            <person name="O'Neill B."/>
            <person name="Osman S."/>
            <person name="Markiewicz E."/>
            <person name="Oyono O.L."/>
            <person name="Patti C."/>
            <person name="Phunkhang P."/>
            <person name="Pierre F."/>
            <person name="Priest M."/>
            <person name="Raghuraman S."/>
            <person name="Rege F."/>
            <person name="Reyes R."/>
            <person name="Rise C."/>
            <person name="Rogov P."/>
            <person name="Ross K."/>
            <person name="Ryan E."/>
            <person name="Settipalli S."/>
            <person name="Shea T."/>
            <person name="Sherpa N."/>
            <person name="Shi L."/>
            <person name="Shih D."/>
            <person name="Sparrow T."/>
            <person name="Spaulding J."/>
            <person name="Stalker J."/>
            <person name="Stange-Thomann N."/>
            <person name="Stavropoulos S."/>
            <person name="Stone C."/>
            <person name="Strader C."/>
            <person name="Tesfaye S."/>
            <person name="Thomson T."/>
            <person name="Thoulutsang Y."/>
            <person name="Thoulutsang D."/>
            <person name="Topham K."/>
            <person name="Topping I."/>
            <person name="Tsamla T."/>
            <person name="Vassiliev H."/>
            <person name="Vo A."/>
            <person name="Wangchuk T."/>
            <person name="Wangdi T."/>
            <person name="Weiand M."/>
            <person name="Wilkinson J."/>
            <person name="Wilson A."/>
            <person name="Yadav S."/>
            <person name="Young G."/>
            <person name="Yu Q."/>
            <person name="Zembek L."/>
            <person name="Zhong D."/>
            <person name="Zimmer A."/>
            <person name="Zwirko Z."/>
            <person name="Jaffe D.B."/>
            <person name="Alvarez P."/>
            <person name="Brockman W."/>
            <person name="Butler J."/>
            <person name="Chin C."/>
            <person name="Gnerre S."/>
            <person name="Grabherr M."/>
            <person name="Kleber M."/>
            <person name="Mauceli E."/>
            <person name="MacCallum I."/>
        </authorList>
    </citation>
    <scope>NUCLEOTIDE SEQUENCE [LARGE SCALE GENOMIC DNA]</scope>
    <source>
        <strain evidence="3">Tucson 15287-2541.00</strain>
    </source>
</reference>
<evidence type="ECO:0000256" key="1">
    <source>
        <dbReference type="SAM" id="MobiDB-lite"/>
    </source>
</evidence>
<dbReference type="AlphaFoldDB" id="B4J1C6"/>
<feature type="compositionally biased region" description="Basic residues" evidence="1">
    <location>
        <begin position="214"/>
        <end position="227"/>
    </location>
</feature>
<keyword evidence="3" id="KW-1185">Reference proteome</keyword>
<feature type="region of interest" description="Disordered" evidence="1">
    <location>
        <begin position="133"/>
        <end position="249"/>
    </location>
</feature>
<sequence length="272" mass="29565">MLQGKDNSDEPPIKMEKLAQPRPLGGMVIPPESMLLDSKCDGDVGGLCSTPSIKTETEELPNSQKKEKPEEHQPHLPVRRGGKVMPHDRMSSGSPYAAPTSDAEAELLHRKKEPPRQSGKLFAWQYMLMKSRDFDDNSSSSSDDDDDGDDDDGDGKDDADDGGDDDDGGGDDDGGVDDDDDEDDENDDDDFDETSSSSDAYSSSDSEEGDKPRGGKRIKLHSFKRKAPAAEPLLNQADSSTPDCVPVDTPTSIAQMAEETERDLQEEDVQIT</sequence>
<protein>
    <submittedName>
        <fullName evidence="2">GH15913</fullName>
    </submittedName>
</protein>
<feature type="compositionally biased region" description="Acidic residues" evidence="1">
    <location>
        <begin position="142"/>
        <end position="193"/>
    </location>
</feature>
<proteinExistence type="predicted"/>
<feature type="region of interest" description="Disordered" evidence="1">
    <location>
        <begin position="1"/>
        <end position="120"/>
    </location>
</feature>
<accession>B4J1C6</accession>
<feature type="compositionally biased region" description="Basic and acidic residues" evidence="1">
    <location>
        <begin position="1"/>
        <end position="19"/>
    </location>
</feature>
<evidence type="ECO:0000313" key="3">
    <source>
        <dbReference type="Proteomes" id="UP000001070"/>
    </source>
</evidence>
<name>B4J1C6_DROGR</name>
<organism evidence="3">
    <name type="scientific">Drosophila grimshawi</name>
    <name type="common">Hawaiian fruit fly</name>
    <name type="synonym">Idiomyia grimshawi</name>
    <dbReference type="NCBI Taxonomy" id="7222"/>
    <lineage>
        <taxon>Eukaryota</taxon>
        <taxon>Metazoa</taxon>
        <taxon>Ecdysozoa</taxon>
        <taxon>Arthropoda</taxon>
        <taxon>Hexapoda</taxon>
        <taxon>Insecta</taxon>
        <taxon>Pterygota</taxon>
        <taxon>Neoptera</taxon>
        <taxon>Endopterygota</taxon>
        <taxon>Diptera</taxon>
        <taxon>Brachycera</taxon>
        <taxon>Muscomorpha</taxon>
        <taxon>Ephydroidea</taxon>
        <taxon>Drosophilidae</taxon>
        <taxon>Drosophila</taxon>
        <taxon>Hawaiian Drosophila</taxon>
    </lineage>
</organism>
<gene>
    <name evidence="2" type="primary">Dgri\GH15913</name>
    <name evidence="2" type="ORF">Dgri_GH15913</name>
</gene>